<protein>
    <submittedName>
        <fullName evidence="2">Uncharacterized protein</fullName>
    </submittedName>
</protein>
<dbReference type="Proteomes" id="UP001190700">
    <property type="component" value="Unassembled WGS sequence"/>
</dbReference>
<comment type="caution">
    <text evidence="2">The sequence shown here is derived from an EMBL/GenBank/DDBJ whole genome shotgun (WGS) entry which is preliminary data.</text>
</comment>
<reference evidence="2 3" key="1">
    <citation type="journal article" date="2015" name="Genome Biol. Evol.">
        <title>Comparative Genomics of a Bacterivorous Green Alga Reveals Evolutionary Causalities and Consequences of Phago-Mixotrophic Mode of Nutrition.</title>
        <authorList>
            <person name="Burns J.A."/>
            <person name="Paasch A."/>
            <person name="Narechania A."/>
            <person name="Kim E."/>
        </authorList>
    </citation>
    <scope>NUCLEOTIDE SEQUENCE [LARGE SCALE GENOMIC DNA]</scope>
    <source>
        <strain evidence="2 3">PLY_AMNH</strain>
    </source>
</reference>
<feature type="region of interest" description="Disordered" evidence="1">
    <location>
        <begin position="309"/>
        <end position="342"/>
    </location>
</feature>
<keyword evidence="3" id="KW-1185">Reference proteome</keyword>
<gene>
    <name evidence="2" type="ORF">CYMTET_7255</name>
</gene>
<evidence type="ECO:0000313" key="2">
    <source>
        <dbReference type="EMBL" id="KAK3285122.1"/>
    </source>
</evidence>
<dbReference type="EMBL" id="LGRX02001957">
    <property type="protein sequence ID" value="KAK3285122.1"/>
    <property type="molecule type" value="Genomic_DNA"/>
</dbReference>
<organism evidence="2 3">
    <name type="scientific">Cymbomonas tetramitiformis</name>
    <dbReference type="NCBI Taxonomy" id="36881"/>
    <lineage>
        <taxon>Eukaryota</taxon>
        <taxon>Viridiplantae</taxon>
        <taxon>Chlorophyta</taxon>
        <taxon>Pyramimonadophyceae</taxon>
        <taxon>Pyramimonadales</taxon>
        <taxon>Pyramimonadaceae</taxon>
        <taxon>Cymbomonas</taxon>
    </lineage>
</organism>
<dbReference type="AlphaFoldDB" id="A0AAE0LH91"/>
<accession>A0AAE0LH91</accession>
<proteinExistence type="predicted"/>
<evidence type="ECO:0000256" key="1">
    <source>
        <dbReference type="SAM" id="MobiDB-lite"/>
    </source>
</evidence>
<name>A0AAE0LH91_9CHLO</name>
<sequence>MATIFDNAAAIHAATPASPSVAAAPAASTAGATNAASPLDGKRVLLEFARRIIDTDAPFQGTAEMLAVRLLKGVDPHDAIANFNAALAAARRRSTLDDEKVKSHFIRALDVEYYFPVTSRLLLHDQRAAVDLSTIQQWGAADDLMELVLDLKRQMKALANNVNGKGFTPRVDKPLRQTSREVKHRVAAKPLNEGGNWSQSHTDKPIDDVGREFLAMEFQHAIDNDDDERFDALCFLAGGKPEMVFDLSACSFCVEAGECLASATVSEYTQYVQAPEAQMGFVTNPGFSCFSVSGASDADVHMGAFTGRVTAPLTAPPPPAEPVTGEGSDDDSGSNIFQPPPQPFMPQEFSQAFIDKLAGTRLLKSV</sequence>
<evidence type="ECO:0000313" key="3">
    <source>
        <dbReference type="Proteomes" id="UP001190700"/>
    </source>
</evidence>